<comment type="caution">
    <text evidence="2">The sequence shown here is derived from an EMBL/GenBank/DDBJ whole genome shotgun (WGS) entry which is preliminary data.</text>
</comment>
<evidence type="ECO:0000313" key="3">
    <source>
        <dbReference type="Proteomes" id="UP001648503"/>
    </source>
</evidence>
<accession>A0ABQ8FD53</accession>
<proteinExistence type="predicted"/>
<dbReference type="PANTHER" id="PTHR19446">
    <property type="entry name" value="REVERSE TRANSCRIPTASES"/>
    <property type="match status" value="1"/>
</dbReference>
<gene>
    <name evidence="2" type="ORF">BASA50_005442</name>
</gene>
<reference evidence="2 3" key="1">
    <citation type="submission" date="2021-02" db="EMBL/GenBank/DDBJ databases">
        <title>Variation within the Batrachochytrium salamandrivorans European outbreak.</title>
        <authorList>
            <person name="Kelly M."/>
            <person name="Pasmans F."/>
            <person name="Shea T.P."/>
            <person name="Munoz J.F."/>
            <person name="Carranza S."/>
            <person name="Cuomo C.A."/>
            <person name="Martel A."/>
        </authorList>
    </citation>
    <scope>NUCLEOTIDE SEQUENCE [LARGE SCALE GENOMIC DNA]</scope>
    <source>
        <strain evidence="2 3">AMFP18/2</strain>
    </source>
</reference>
<dbReference type="InterPro" id="IPR000477">
    <property type="entry name" value="RT_dom"/>
</dbReference>
<evidence type="ECO:0000259" key="1">
    <source>
        <dbReference type="PROSITE" id="PS50878"/>
    </source>
</evidence>
<sequence length="464" mass="50645">MTDADNVALEFHYATNLPDDCDSDTATNRLLDIINPNTAFSSLSNLPLIDTPVPVQHRRLYRATTKKAICRAKNAYRAWLASRSSILSSQETIQGGCAKQAWNAAKRMSCASGHSCRSSNPIRNEEGVLQFQPISICNTLRPHYMRLAEAGDGHSPDPTHWETMPQPPQHIPSSSTFSMDLPFSLQKLDHALGSMHPRKAPGDDGITTALMQAIAYDPKDHGTGDVNLDRPGALALLRVANTIFLSGVIPKVWRCATIISIPKKGDATLASNLRGISLINVGLKILCKIVQARLSSLLESNNVLVPEQGGFRTREESTAQVCALMDILRRRQIADLNSHIAFIDISKAFDTVPIHALLFKLRCIGIPATTMNFLSAFYSTFNARIRSGSLLSDPFPVQRGVRQGCPLSGLLFNVFINDVLDGVAPISVPGLSEDVCFFADLRARLQSHCSGSTTRAILSHIPDI</sequence>
<evidence type="ECO:0000313" key="2">
    <source>
        <dbReference type="EMBL" id="KAH6596010.1"/>
    </source>
</evidence>
<dbReference type="PROSITE" id="PS50878">
    <property type="entry name" value="RT_POL"/>
    <property type="match status" value="1"/>
</dbReference>
<dbReference type="EMBL" id="JAFCIX010000257">
    <property type="protein sequence ID" value="KAH6596010.1"/>
    <property type="molecule type" value="Genomic_DNA"/>
</dbReference>
<protein>
    <recommendedName>
        <fullName evidence="1">Reverse transcriptase domain-containing protein</fullName>
    </recommendedName>
</protein>
<name>A0ABQ8FD53_9FUNG</name>
<dbReference type="CDD" id="cd01650">
    <property type="entry name" value="RT_nLTR_like"/>
    <property type="match status" value="1"/>
</dbReference>
<organism evidence="2 3">
    <name type="scientific">Batrachochytrium salamandrivorans</name>
    <dbReference type="NCBI Taxonomy" id="1357716"/>
    <lineage>
        <taxon>Eukaryota</taxon>
        <taxon>Fungi</taxon>
        <taxon>Fungi incertae sedis</taxon>
        <taxon>Chytridiomycota</taxon>
        <taxon>Chytridiomycota incertae sedis</taxon>
        <taxon>Chytridiomycetes</taxon>
        <taxon>Rhizophydiales</taxon>
        <taxon>Rhizophydiales incertae sedis</taxon>
        <taxon>Batrachochytrium</taxon>
    </lineage>
</organism>
<feature type="domain" description="Reverse transcriptase" evidence="1">
    <location>
        <begin position="242"/>
        <end position="464"/>
    </location>
</feature>
<dbReference type="Proteomes" id="UP001648503">
    <property type="component" value="Unassembled WGS sequence"/>
</dbReference>
<keyword evidence="3" id="KW-1185">Reference proteome</keyword>
<dbReference type="InterPro" id="IPR043502">
    <property type="entry name" value="DNA/RNA_pol_sf"/>
</dbReference>
<dbReference type="Pfam" id="PF00078">
    <property type="entry name" value="RVT_1"/>
    <property type="match status" value="1"/>
</dbReference>
<dbReference type="SUPFAM" id="SSF56672">
    <property type="entry name" value="DNA/RNA polymerases"/>
    <property type="match status" value="1"/>
</dbReference>